<reference evidence="1" key="2">
    <citation type="submission" date="2023-01" db="EMBL/GenBank/DDBJ databases">
        <authorList>
            <person name="Sun Q."/>
            <person name="Evtushenko L."/>
        </authorList>
    </citation>
    <scope>NUCLEOTIDE SEQUENCE</scope>
    <source>
        <strain evidence="1">VKM B-1513</strain>
    </source>
</reference>
<proteinExistence type="predicted"/>
<evidence type="ECO:0000313" key="2">
    <source>
        <dbReference type="Proteomes" id="UP001143486"/>
    </source>
</evidence>
<evidence type="ECO:0000313" key="1">
    <source>
        <dbReference type="EMBL" id="GLK50500.1"/>
    </source>
</evidence>
<dbReference type="RefSeq" id="WP_271184901.1">
    <property type="nucleotide sequence ID" value="NZ_BSFE01000001.1"/>
</dbReference>
<name>A0A9W6MLG0_9PROT</name>
<dbReference type="Proteomes" id="UP001143486">
    <property type="component" value="Unassembled WGS sequence"/>
</dbReference>
<gene>
    <name evidence="1" type="ORF">GCM10017621_00080</name>
</gene>
<dbReference type="AlphaFoldDB" id="A0A9W6MLG0"/>
<keyword evidence="2" id="KW-1185">Reference proteome</keyword>
<sequence>MTDYRSHSRAYLMKKGMSQALSDALYDQIISAMEHFFDSWIGEHPVQQALGDKSPKSASASAFGAPVLVGWSDKELTSIFEECAAMIASAKRSK</sequence>
<comment type="caution">
    <text evidence="1">The sequence shown here is derived from an EMBL/GenBank/DDBJ whole genome shotgun (WGS) entry which is preliminary data.</text>
</comment>
<dbReference type="EMBL" id="BSFE01000001">
    <property type="protein sequence ID" value="GLK50500.1"/>
    <property type="molecule type" value="Genomic_DNA"/>
</dbReference>
<organism evidence="1 2">
    <name type="scientific">Maricaulis virginensis</name>
    <dbReference type="NCBI Taxonomy" id="144022"/>
    <lineage>
        <taxon>Bacteria</taxon>
        <taxon>Pseudomonadati</taxon>
        <taxon>Pseudomonadota</taxon>
        <taxon>Alphaproteobacteria</taxon>
        <taxon>Maricaulales</taxon>
        <taxon>Maricaulaceae</taxon>
        <taxon>Maricaulis</taxon>
    </lineage>
</organism>
<accession>A0A9W6MLG0</accession>
<protein>
    <submittedName>
        <fullName evidence="1">Uncharacterized protein</fullName>
    </submittedName>
</protein>
<reference evidence="1" key="1">
    <citation type="journal article" date="2014" name="Int. J. Syst. Evol. Microbiol.">
        <title>Complete genome sequence of Corynebacterium casei LMG S-19264T (=DSM 44701T), isolated from a smear-ripened cheese.</title>
        <authorList>
            <consortium name="US DOE Joint Genome Institute (JGI-PGF)"/>
            <person name="Walter F."/>
            <person name="Albersmeier A."/>
            <person name="Kalinowski J."/>
            <person name="Ruckert C."/>
        </authorList>
    </citation>
    <scope>NUCLEOTIDE SEQUENCE</scope>
    <source>
        <strain evidence="1">VKM B-1513</strain>
    </source>
</reference>